<comment type="caution">
    <text evidence="8">The sequence shown here is derived from an EMBL/GenBank/DDBJ whole genome shotgun (WGS) entry which is preliminary data.</text>
</comment>
<evidence type="ECO:0000259" key="7">
    <source>
        <dbReference type="PROSITE" id="PS50279"/>
    </source>
</evidence>
<keyword evidence="3" id="KW-0176">Collagen</keyword>
<feature type="compositionally biased region" description="Gly residues" evidence="5">
    <location>
        <begin position="485"/>
        <end position="494"/>
    </location>
</feature>
<keyword evidence="9" id="KW-1185">Reference proteome</keyword>
<dbReference type="EMBL" id="JAYMGO010000016">
    <property type="protein sequence ID" value="KAL1258682.1"/>
    <property type="molecule type" value="Genomic_DNA"/>
</dbReference>
<dbReference type="InterPro" id="IPR050938">
    <property type="entry name" value="Collagen_Structural_Proteins"/>
</dbReference>
<feature type="domain" description="BPTI/Kunitz inhibitor" evidence="7">
    <location>
        <begin position="1010"/>
        <end position="1060"/>
    </location>
</feature>
<dbReference type="Gene3D" id="3.40.50.410">
    <property type="entry name" value="von Willebrand factor, type A domain"/>
    <property type="match status" value="2"/>
</dbReference>
<dbReference type="PRINTS" id="PR00453">
    <property type="entry name" value="VWFADOMAIN"/>
</dbReference>
<keyword evidence="4" id="KW-1015">Disulfide bond</keyword>
<evidence type="ECO:0000259" key="6">
    <source>
        <dbReference type="PROSITE" id="PS50234"/>
    </source>
</evidence>
<dbReference type="SUPFAM" id="SSF53300">
    <property type="entry name" value="vWA-like"/>
    <property type="match status" value="2"/>
</dbReference>
<feature type="region of interest" description="Disordered" evidence="5">
    <location>
        <begin position="293"/>
        <end position="737"/>
    </location>
</feature>
<evidence type="ECO:0000256" key="1">
    <source>
        <dbReference type="ARBA" id="ARBA00004498"/>
    </source>
</evidence>
<dbReference type="PANTHER" id="PTHR37456:SF6">
    <property type="entry name" value="COLLAGEN ALPHA-1(XXIII) CHAIN-LIKE ISOFORM X2"/>
    <property type="match status" value="1"/>
</dbReference>
<evidence type="ECO:0000256" key="2">
    <source>
        <dbReference type="ARBA" id="ARBA00022530"/>
    </source>
</evidence>
<dbReference type="Gene3D" id="4.10.410.10">
    <property type="entry name" value="Pancreatic trypsin inhibitor Kunitz domain"/>
    <property type="match status" value="1"/>
</dbReference>
<proteinExistence type="predicted"/>
<feature type="compositionally biased region" description="Low complexity" evidence="5">
    <location>
        <begin position="474"/>
        <end position="484"/>
    </location>
</feature>
<dbReference type="PANTHER" id="PTHR37456">
    <property type="entry name" value="SI:CH211-266K2.1"/>
    <property type="match status" value="1"/>
</dbReference>
<dbReference type="InterPro" id="IPR002035">
    <property type="entry name" value="VWF_A"/>
</dbReference>
<reference evidence="8 9" key="1">
    <citation type="submission" date="2023-09" db="EMBL/GenBank/DDBJ databases">
        <authorList>
            <person name="Wang M."/>
        </authorList>
    </citation>
    <scope>NUCLEOTIDE SEQUENCE [LARGE SCALE GENOMIC DNA]</scope>
    <source>
        <strain evidence="8">GT-2023</strain>
        <tissue evidence="8">Liver</tissue>
    </source>
</reference>
<dbReference type="SUPFAM" id="SSF57362">
    <property type="entry name" value="BPTI-like"/>
    <property type="match status" value="1"/>
</dbReference>
<keyword evidence="2" id="KW-0272">Extracellular matrix</keyword>
<comment type="subcellular location">
    <subcellularLocation>
        <location evidence="1">Secreted</location>
        <location evidence="1">Extracellular space</location>
        <location evidence="1">Extracellular matrix</location>
    </subcellularLocation>
</comment>
<dbReference type="InterPro" id="IPR036465">
    <property type="entry name" value="vWFA_dom_sf"/>
</dbReference>
<dbReference type="InterPro" id="IPR020901">
    <property type="entry name" value="Prtase_inh_Kunz-CS"/>
</dbReference>
<accession>A0ABR3M0M8</accession>
<dbReference type="SMART" id="SM00131">
    <property type="entry name" value="KU"/>
    <property type="match status" value="1"/>
</dbReference>
<organism evidence="8 9">
    <name type="scientific">Cirrhinus molitorella</name>
    <name type="common">mud carp</name>
    <dbReference type="NCBI Taxonomy" id="172907"/>
    <lineage>
        <taxon>Eukaryota</taxon>
        <taxon>Metazoa</taxon>
        <taxon>Chordata</taxon>
        <taxon>Craniata</taxon>
        <taxon>Vertebrata</taxon>
        <taxon>Euteleostomi</taxon>
        <taxon>Actinopterygii</taxon>
        <taxon>Neopterygii</taxon>
        <taxon>Teleostei</taxon>
        <taxon>Ostariophysi</taxon>
        <taxon>Cypriniformes</taxon>
        <taxon>Cyprinidae</taxon>
        <taxon>Labeoninae</taxon>
        <taxon>Labeonini</taxon>
        <taxon>Cirrhinus</taxon>
    </lineage>
</organism>
<dbReference type="Proteomes" id="UP001558613">
    <property type="component" value="Unassembled WGS sequence"/>
</dbReference>
<feature type="compositionally biased region" description="Low complexity" evidence="5">
    <location>
        <begin position="681"/>
        <end position="690"/>
    </location>
</feature>
<dbReference type="Pfam" id="PF00092">
    <property type="entry name" value="VWA"/>
    <property type="match status" value="2"/>
</dbReference>
<evidence type="ECO:0008006" key="10">
    <source>
        <dbReference type="Google" id="ProtNLM"/>
    </source>
</evidence>
<sequence length="1063" mass="111666">MQVPNWHLKTRMALIYYSSSVYFGQRFSDSQDLGVFLSRLEDAIYIGQGTYSTYAITNATQLFASETKEQSVRVALLMTDGIDHPQNPDIMMAVAEAKDHNIKIFTIGLSNLAKNKLRAIASSPEYFHSLNDRQLEERLLEQLDVVLKRSELISRHQDLNCSAVFLIANFYRKLENRAIFQFRVHRNQIVCVRKVRKVNVVLQELLVKKESKVMKEHLVQKAQREKKDHLVFQESQGEDLGSKVIRGIEVAVKHQGKKDIGAVKGLQGRGAPEESRHSINIYTVCFGAEDPVGLKGPPGDQGHEGLAGPKGDRGLTGASGPPGEIGIGFPGPKGDKGNLGRPGLPGQAGIGQPGEPGPPGLTGAQGNPGLPGEGLPGPKGDRGYVGPAGGRGPPGGNGIKGEKGNAGPPGELGMPGRGIKGDKGIQGLPGHPGPKGNPGKGDPGAKGEQGLPGERGAPGERGIGEPGPKGEPGLRGVPGEPGVPGEDGGMGSKGEIGFPGPKGQDGPPGRGMPGEKGIRGEKGSRGLPGPLGPVGPAGAKGEPGILGNPGVSGPPGRSIQGSKGDPGPVGSPGEPGEPGKSITGPKGEKGLQGPIGPPGLKGEGYPGPPGPQGLPGLTGETGPKGEGFPGSKGDRGHPGVPGHPGAPGPGQMGPKGSIGPTGPAGPPGLPGETIQGPKGDPGYQGLQGPRGLPGEGLPGQKGDRGLQGTQGRKGDRGSNGEPGPTGSPGKEGTKGEPGLTREEIIILIRSICGCGQKCRTQPLELVFVIDSSESVGPDNFELIKQFVNTLIDQVSVSPEVTRVGVVLYSHMSYDVTSIQQRLSRDEVKAAVSKMDYIGEGTYTGSGIRKANEMFFRFARPGVEKVAVVITDGQTNHRDPVKLEDAVREAHSANITMLVIGVVNQSDPVYEDFKEELELIASSPKEKNMFSIEDIRLLSELTSKVVKVICNNTTGPIKSDADGRSDDPDIISTIAPYLERDFSLMSLVQPKRDTTELLLRMQDDFTAEERCLLPLDPGPCREYVVKWYFDLKTNSCAQFWFGGCQGNKNQFNTQEACRKSCVKM</sequence>
<evidence type="ECO:0000256" key="4">
    <source>
        <dbReference type="ARBA" id="ARBA00023157"/>
    </source>
</evidence>
<evidence type="ECO:0000313" key="8">
    <source>
        <dbReference type="EMBL" id="KAL1258682.1"/>
    </source>
</evidence>
<keyword evidence="2" id="KW-0964">Secreted</keyword>
<dbReference type="PRINTS" id="PR00759">
    <property type="entry name" value="BASICPTASE"/>
</dbReference>
<dbReference type="Pfam" id="PF00014">
    <property type="entry name" value="Kunitz_BPTI"/>
    <property type="match status" value="1"/>
</dbReference>
<dbReference type="CDD" id="cd22628">
    <property type="entry name" value="Kunitz_collagen_alpha1_XXVIII"/>
    <property type="match status" value="1"/>
</dbReference>
<feature type="domain" description="VWFA" evidence="6">
    <location>
        <begin position="764"/>
        <end position="944"/>
    </location>
</feature>
<protein>
    <recommendedName>
        <fullName evidence="10">Collagen type XXVIII alpha 1 chain</fullName>
    </recommendedName>
</protein>
<dbReference type="PROSITE" id="PS50234">
    <property type="entry name" value="VWFA"/>
    <property type="match status" value="2"/>
</dbReference>
<dbReference type="SMART" id="SM00327">
    <property type="entry name" value="VWA"/>
    <property type="match status" value="2"/>
</dbReference>
<evidence type="ECO:0000256" key="3">
    <source>
        <dbReference type="ARBA" id="ARBA00023119"/>
    </source>
</evidence>
<evidence type="ECO:0000256" key="5">
    <source>
        <dbReference type="SAM" id="MobiDB-lite"/>
    </source>
</evidence>
<dbReference type="InterPro" id="IPR002223">
    <property type="entry name" value="Kunitz_BPTI"/>
</dbReference>
<dbReference type="CDD" id="cd01450">
    <property type="entry name" value="vWFA_subfamily_ECM"/>
    <property type="match status" value="2"/>
</dbReference>
<feature type="compositionally biased region" description="Gly residues" evidence="5">
    <location>
        <begin position="386"/>
        <end position="399"/>
    </location>
</feature>
<dbReference type="Pfam" id="PF01391">
    <property type="entry name" value="Collagen"/>
    <property type="match status" value="3"/>
</dbReference>
<evidence type="ECO:0000313" key="9">
    <source>
        <dbReference type="Proteomes" id="UP001558613"/>
    </source>
</evidence>
<dbReference type="PROSITE" id="PS00280">
    <property type="entry name" value="BPTI_KUNITZ_1"/>
    <property type="match status" value="1"/>
</dbReference>
<dbReference type="InterPro" id="IPR036880">
    <property type="entry name" value="Kunitz_BPTI_sf"/>
</dbReference>
<name>A0ABR3M0M8_9TELE</name>
<gene>
    <name evidence="8" type="ORF">QQF64_009259</name>
</gene>
<feature type="domain" description="VWFA" evidence="6">
    <location>
        <begin position="1"/>
        <end position="143"/>
    </location>
</feature>
<dbReference type="InterPro" id="IPR008160">
    <property type="entry name" value="Collagen"/>
</dbReference>
<dbReference type="PROSITE" id="PS50279">
    <property type="entry name" value="BPTI_KUNITZ_2"/>
    <property type="match status" value="1"/>
</dbReference>